<feature type="domain" description="B5" evidence="13">
    <location>
        <begin position="269"/>
        <end position="344"/>
    </location>
</feature>
<reference evidence="15" key="1">
    <citation type="submission" date="2012-03" db="EMBL/GenBank/DDBJ databases">
        <title>Complete genome of Caldisphaera lagunensis DSM 15908.</title>
        <authorList>
            <person name="Lucas S."/>
            <person name="Copeland A."/>
            <person name="Lapidus A."/>
            <person name="Glavina del Rio T."/>
            <person name="Dalin E."/>
            <person name="Tice H."/>
            <person name="Bruce D."/>
            <person name="Goodwin L."/>
            <person name="Pitluck S."/>
            <person name="Peters L."/>
            <person name="Mikhailova N."/>
            <person name="Teshima H."/>
            <person name="Kyrpides N."/>
            <person name="Mavromatis K."/>
            <person name="Ivanova N."/>
            <person name="Brettin T."/>
            <person name="Detter J.C."/>
            <person name="Han C."/>
            <person name="Larimer F."/>
            <person name="Land M."/>
            <person name="Hauser L."/>
            <person name="Markowitz V."/>
            <person name="Cheng J.-F."/>
            <person name="Hugenholtz P."/>
            <person name="Woyke T."/>
            <person name="Wu D."/>
            <person name="Spring S."/>
            <person name="Schroeder M."/>
            <person name="Brambilla E."/>
            <person name="Klenk H.-P."/>
            <person name="Eisen J.A."/>
        </authorList>
    </citation>
    <scope>NUCLEOTIDE SEQUENCE [LARGE SCALE GENOMIC DNA]</scope>
    <source>
        <strain evidence="15">DSM 15908 / JCM 11604 / IC-154</strain>
    </source>
</reference>
<dbReference type="OrthoDB" id="10073at2157"/>
<dbReference type="InterPro" id="IPR005147">
    <property type="entry name" value="tRNA_synthase_B5-dom"/>
</dbReference>
<dbReference type="InterPro" id="IPR005146">
    <property type="entry name" value="B3/B4_tRNA-bd"/>
</dbReference>
<evidence type="ECO:0000259" key="13">
    <source>
        <dbReference type="PROSITE" id="PS51483"/>
    </source>
</evidence>
<evidence type="ECO:0000256" key="3">
    <source>
        <dbReference type="ARBA" id="ARBA00007438"/>
    </source>
</evidence>
<keyword evidence="7 12" id="KW-0547">Nucleotide-binding</keyword>
<dbReference type="Gene3D" id="3.50.40.10">
    <property type="entry name" value="Phenylalanyl-trna Synthetase, Chain B, domain 3"/>
    <property type="match status" value="1"/>
</dbReference>
<dbReference type="SUPFAM" id="SSF46955">
    <property type="entry name" value="Putative DNA-binding domain"/>
    <property type="match status" value="2"/>
</dbReference>
<keyword evidence="6 12" id="KW-0479">Metal-binding</keyword>
<dbReference type="GO" id="GO:0000287">
    <property type="term" value="F:magnesium ion binding"/>
    <property type="evidence" value="ECO:0007669"/>
    <property type="project" value="InterPro"/>
</dbReference>
<evidence type="ECO:0000256" key="4">
    <source>
        <dbReference type="ARBA" id="ARBA00022490"/>
    </source>
</evidence>
<feature type="binding site" evidence="12">
    <location>
        <position position="331"/>
    </location>
    <ligand>
        <name>Mg(2+)</name>
        <dbReference type="ChEBI" id="CHEBI:18420"/>
        <note>shared with alpha subunit</note>
    </ligand>
</feature>
<dbReference type="InterPro" id="IPR045060">
    <property type="entry name" value="Phe-tRNA-ligase_IIc_bsu"/>
</dbReference>
<evidence type="ECO:0000256" key="9">
    <source>
        <dbReference type="ARBA" id="ARBA00022842"/>
    </source>
</evidence>
<evidence type="ECO:0000313" key="14">
    <source>
        <dbReference type="EMBL" id="AFZ70076.1"/>
    </source>
</evidence>
<dbReference type="PANTHER" id="PTHR10947">
    <property type="entry name" value="PHENYLALANYL-TRNA SYNTHETASE BETA CHAIN AND LEUCINE-RICH REPEAT-CONTAINING PROTEIN 47"/>
    <property type="match status" value="1"/>
</dbReference>
<keyword evidence="9 12" id="KW-0460">Magnesium</keyword>
<comment type="cofactor">
    <cofactor evidence="1 12">
        <name>Mg(2+)</name>
        <dbReference type="ChEBI" id="CHEBI:18420"/>
    </cofactor>
</comment>
<dbReference type="Pfam" id="PF03484">
    <property type="entry name" value="B5"/>
    <property type="match status" value="1"/>
</dbReference>
<dbReference type="InterPro" id="IPR022918">
    <property type="entry name" value="Phe_tRNA_ligase_beta2_arc"/>
</dbReference>
<dbReference type="SMART" id="SM00874">
    <property type="entry name" value="B5"/>
    <property type="match status" value="1"/>
</dbReference>
<dbReference type="KEGG" id="clg:Calag_0296"/>
<dbReference type="GO" id="GO:0006432">
    <property type="term" value="P:phenylalanyl-tRNA aminoacylation"/>
    <property type="evidence" value="ECO:0007669"/>
    <property type="project" value="UniProtKB-UniRule"/>
</dbReference>
<name>L0A8B0_CALLD</name>
<dbReference type="InterPro" id="IPR045864">
    <property type="entry name" value="aa-tRNA-synth_II/BPL/LPL"/>
</dbReference>
<comment type="subunit">
    <text evidence="12">Tetramer of two alpha and two beta subunits.</text>
</comment>
<sequence length="536" mass="61207">MPVLKFNPNRILKLTGLDMNSLRELLFSLKCETNINEQNQLEVEINPDRPDMYIGEGIARAVKGLSNKEKGFKNYYIENTSFELINEEPISRPIISAAILYNVKLDDEFLIELIQFQEKLHEGIGRKRKKVAIGIHDLSKIPSNKLIYKDVPIDTKMIPLNSNDYKTIEEVLKETEQGIKYGDISLLNNKHPAIISGNEIISLPPVINSNITRLEEKTKDLFIDVTGTDFYYVNKTMDIIVSNLAERDDVKIGRVKIINKKETKITPLMSKEEIIINKNYVNNVLGEKLSENEIADHLLRMRYNVEISEEKLKVIIPPFRADIISEVDLIEDIAMSIGYNNIIPNRPKIMLKGSLMDVTMLKRKIRDIMIGLGFTEIQSLTLVSLKNLVDLKERNYIEVLNPVTADFNSLRPNLFISIIQAMKNNVKSSKPIKIFEIGKVVEKIDNIPIDKEKLGIAIMDESLSYENMQSIVYALLKLLNIEFKINESTSKYLIKGRSADIIVNNKIIGSFGEVSPYILEKFNLDYPIVYAEIEIG</sequence>
<dbReference type="CDD" id="cd00769">
    <property type="entry name" value="PheRS_beta_core"/>
    <property type="match status" value="1"/>
</dbReference>
<comment type="similarity">
    <text evidence="3 12">Belongs to the phenylalanyl-tRNA synthetase beta subunit family. Type 2 subfamily.</text>
</comment>
<evidence type="ECO:0000256" key="1">
    <source>
        <dbReference type="ARBA" id="ARBA00001946"/>
    </source>
</evidence>
<keyword evidence="11 12" id="KW-0030">Aminoacyl-tRNA synthetase</keyword>
<dbReference type="PANTHER" id="PTHR10947:SF0">
    <property type="entry name" value="PHENYLALANINE--TRNA LIGASE BETA SUBUNIT"/>
    <property type="match status" value="1"/>
</dbReference>
<keyword evidence="15" id="KW-1185">Reference proteome</keyword>
<dbReference type="EC" id="6.1.1.20" evidence="12"/>
<dbReference type="HOGENOM" id="CLU_020279_3_0_2"/>
<dbReference type="SMART" id="SM00873">
    <property type="entry name" value="B3_4"/>
    <property type="match status" value="1"/>
</dbReference>
<keyword evidence="10 12" id="KW-0648">Protein biosynthesis</keyword>
<accession>L0A8B0</accession>
<dbReference type="InterPro" id="IPR009061">
    <property type="entry name" value="DNA-bd_dom_put_sf"/>
</dbReference>
<dbReference type="eggNOG" id="arCOG00412">
    <property type="taxonomic scope" value="Archaea"/>
</dbReference>
<keyword evidence="4 12" id="KW-0963">Cytoplasm</keyword>
<evidence type="ECO:0000256" key="12">
    <source>
        <dbReference type="HAMAP-Rule" id="MF_00284"/>
    </source>
</evidence>
<dbReference type="PROSITE" id="PS51483">
    <property type="entry name" value="B5"/>
    <property type="match status" value="1"/>
</dbReference>
<keyword evidence="5 12" id="KW-0436">Ligase</keyword>
<dbReference type="Pfam" id="PF17759">
    <property type="entry name" value="tRNA_synthFbeta"/>
    <property type="match status" value="1"/>
</dbReference>
<dbReference type="STRING" id="1056495.Calag_0296"/>
<evidence type="ECO:0000256" key="8">
    <source>
        <dbReference type="ARBA" id="ARBA00022840"/>
    </source>
</evidence>
<comment type="catalytic activity">
    <reaction evidence="12">
        <text>tRNA(Phe) + L-phenylalanine + ATP = L-phenylalanyl-tRNA(Phe) + AMP + diphosphate + H(+)</text>
        <dbReference type="Rhea" id="RHEA:19413"/>
        <dbReference type="Rhea" id="RHEA-COMP:9668"/>
        <dbReference type="Rhea" id="RHEA-COMP:9699"/>
        <dbReference type="ChEBI" id="CHEBI:15378"/>
        <dbReference type="ChEBI" id="CHEBI:30616"/>
        <dbReference type="ChEBI" id="CHEBI:33019"/>
        <dbReference type="ChEBI" id="CHEBI:58095"/>
        <dbReference type="ChEBI" id="CHEBI:78442"/>
        <dbReference type="ChEBI" id="CHEBI:78531"/>
        <dbReference type="ChEBI" id="CHEBI:456215"/>
        <dbReference type="EC" id="6.1.1.20"/>
    </reaction>
</comment>
<keyword evidence="8 12" id="KW-0067">ATP-binding</keyword>
<dbReference type="HAMAP" id="MF_00284">
    <property type="entry name" value="Phe_tRNA_synth_beta2"/>
    <property type="match status" value="1"/>
</dbReference>
<dbReference type="SUPFAM" id="SSF55681">
    <property type="entry name" value="Class II aaRS and biotin synthetases"/>
    <property type="match status" value="1"/>
</dbReference>
<evidence type="ECO:0000256" key="2">
    <source>
        <dbReference type="ARBA" id="ARBA00004496"/>
    </source>
</evidence>
<dbReference type="InterPro" id="IPR020825">
    <property type="entry name" value="Phe-tRNA_synthase-like_B3/B4"/>
</dbReference>
<dbReference type="RefSeq" id="WP_015231974.1">
    <property type="nucleotide sequence ID" value="NC_019791.1"/>
</dbReference>
<evidence type="ECO:0000313" key="15">
    <source>
        <dbReference type="Proteomes" id="UP000010469"/>
    </source>
</evidence>
<dbReference type="GO" id="GO:0004826">
    <property type="term" value="F:phenylalanine-tRNA ligase activity"/>
    <property type="evidence" value="ECO:0007669"/>
    <property type="project" value="UniProtKB-UniRule"/>
</dbReference>
<gene>
    <name evidence="12" type="primary">pheT</name>
    <name evidence="14" type="ordered locus">Calag_0296</name>
</gene>
<dbReference type="FunCoup" id="L0A8B0">
    <property type="interactions" value="262"/>
</dbReference>
<comment type="subcellular location">
    <subcellularLocation>
        <location evidence="2 12">Cytoplasm</location>
    </subcellularLocation>
</comment>
<dbReference type="InterPro" id="IPR004531">
    <property type="entry name" value="Phe-tRNA-synth_IIc_bsu_arc_euk"/>
</dbReference>
<dbReference type="Proteomes" id="UP000010469">
    <property type="component" value="Chromosome"/>
</dbReference>
<dbReference type="InterPro" id="IPR041616">
    <property type="entry name" value="PheRS_beta_core"/>
</dbReference>
<protein>
    <recommendedName>
        <fullName evidence="12">Phenylalanine--tRNA ligase beta subunit</fullName>
        <ecNumber evidence="12">6.1.1.20</ecNumber>
    </recommendedName>
    <alternativeName>
        <fullName evidence="12">Phenylalanyl-tRNA synthetase beta subunit</fullName>
        <shortName evidence="12">PheRS</shortName>
    </alternativeName>
</protein>
<feature type="binding site" evidence="12">
    <location>
        <position position="322"/>
    </location>
    <ligand>
        <name>Mg(2+)</name>
        <dbReference type="ChEBI" id="CHEBI:18420"/>
        <note>shared with alpha subunit</note>
    </ligand>
</feature>
<dbReference type="GO" id="GO:0003723">
    <property type="term" value="F:RNA binding"/>
    <property type="evidence" value="ECO:0007669"/>
    <property type="project" value="InterPro"/>
</dbReference>
<dbReference type="InParanoid" id="L0A8B0"/>
<dbReference type="Gene3D" id="3.30.56.10">
    <property type="match status" value="2"/>
</dbReference>
<proteinExistence type="inferred from homology"/>
<evidence type="ECO:0000256" key="11">
    <source>
        <dbReference type="ARBA" id="ARBA00023146"/>
    </source>
</evidence>
<evidence type="ECO:0000256" key="10">
    <source>
        <dbReference type="ARBA" id="ARBA00022917"/>
    </source>
</evidence>
<dbReference type="GO" id="GO:0005524">
    <property type="term" value="F:ATP binding"/>
    <property type="evidence" value="ECO:0007669"/>
    <property type="project" value="UniProtKB-UniRule"/>
</dbReference>
<dbReference type="GO" id="GO:0009328">
    <property type="term" value="C:phenylalanine-tRNA ligase complex"/>
    <property type="evidence" value="ECO:0007669"/>
    <property type="project" value="TreeGrafter"/>
</dbReference>
<dbReference type="EMBL" id="CP003378">
    <property type="protein sequence ID" value="AFZ70076.1"/>
    <property type="molecule type" value="Genomic_DNA"/>
</dbReference>
<dbReference type="Gene3D" id="3.30.930.10">
    <property type="entry name" value="Bira Bifunctional Protein, Domain 2"/>
    <property type="match status" value="1"/>
</dbReference>
<feature type="binding site" evidence="12">
    <location>
        <position position="328"/>
    </location>
    <ligand>
        <name>Mg(2+)</name>
        <dbReference type="ChEBI" id="CHEBI:18420"/>
        <note>shared with alpha subunit</note>
    </ligand>
</feature>
<evidence type="ECO:0000256" key="7">
    <source>
        <dbReference type="ARBA" id="ARBA00022741"/>
    </source>
</evidence>
<dbReference type="AlphaFoldDB" id="L0A8B0"/>
<dbReference type="NCBIfam" id="TIGR00471">
    <property type="entry name" value="pheT_arch"/>
    <property type="match status" value="1"/>
</dbReference>
<feature type="binding site" evidence="12">
    <location>
        <position position="332"/>
    </location>
    <ligand>
        <name>Mg(2+)</name>
        <dbReference type="ChEBI" id="CHEBI:18420"/>
        <note>shared with alpha subunit</note>
    </ligand>
</feature>
<evidence type="ECO:0000256" key="5">
    <source>
        <dbReference type="ARBA" id="ARBA00022598"/>
    </source>
</evidence>
<dbReference type="GeneID" id="14211556"/>
<evidence type="ECO:0000256" key="6">
    <source>
        <dbReference type="ARBA" id="ARBA00022723"/>
    </source>
</evidence>
<organism evidence="14 15">
    <name type="scientific">Caldisphaera lagunensis (strain DSM 15908 / JCM 11604 / ANMR 0165 / IC-154)</name>
    <dbReference type="NCBI Taxonomy" id="1056495"/>
    <lineage>
        <taxon>Archaea</taxon>
        <taxon>Thermoproteota</taxon>
        <taxon>Thermoprotei</taxon>
        <taxon>Acidilobales</taxon>
        <taxon>Caldisphaeraceae</taxon>
        <taxon>Caldisphaera</taxon>
    </lineage>
</organism>